<sequence>DNIEMIKALIVFGADVEIHNDLGETPGLIAARTSKGPNRKILLDMLRSVGVHRCLPPSPGSPPPLPISNKTKPQGIGFEHAMFVGAAIRAMDRGSCVLDGAKKDKQRMDRLLCLDGGGIKGLVLIQMLIALEREAGRPTRELFDWIAGTSTGGILALAIIHGKNMEYLRCLYFRMKEQVFKGSRPYESAPLEEFLKTEFGENTKMTDVQYPRVMVTSVLADRHPGELHIFRNYDLPDPREPPYASTATFQPLVTPKEQLVWRAARCSGAAPTYFRPMGRFLDGGLLANNPTLDAITEIHQHNKTLNAKGLQQDVKKLGVVVSLGTGKPPGEGVRMAAVQCTKCTAERKGFRRELDTWRHRLIHCVGLESILEGIYGPLLLRDLHLFNDCEPEEVDDWSPESSRSFCSFCNLSLDKLTDQAPAAPSPLSSPSDYSPCQTSAISESNQSAHKFLQAVFHNKDVTLDCDSNIPLVAQELMKKMIRQFAVEYASKCLLRTGTNGVTSPSSPVSETSDGPLDLTVSRAVEEIRSEPDGVLDLSNRNSSSSSTLSSSSQKATGFRLPLGTEEQGGVGQRGTKTSALDAVLHSLCPAHRSLLYQILKLAQQENLLLFLNHKPVDSTESLCSHCGANSQEHITCHSVLFVECKAHNRSICCSSADCNHRSHCNLSYHPVDSKSSCSVQQRPFKDSNVDGQRGPNCSCVQRCRLDTYSPLCSKRLHCNACQNLAAGCINNTVSSFKSSSMFSQTLLCPSSSRLCSVCYEKTGSCCSQHAYPTQVGNTGDEDHFTTQNRGLSPSPPRLSPIPSDIGKKPNEKPPSLFHHRQGEETDLGNKNRPVSSSHVTAGVDTENKLLCKMPDTKMEQNTNGTLLQDVMSRFSQKLDNITPVENDPTLVSAAIYVSEKEQQFPSTSQNMPFHADSHLTEIITTVLHTGNASDYNLSELFTRHDDGEPKSPNTRARCRQKIQIAIATPTDNASARRRTLEIKRKLAMLDPSYNRRKVPQAKKARLKDGRSSITASGTSPDPNITKEMSKKEAQVVLEPAEDMITEVILSTVSAESQREDDQEKVEAVVVTEELLVNREQGGLSHKDNNVANVQHTSEQQNTTRTRGPKGDRVEIEMAACSAKTAPGPCKEGCTGNSVSTNGSHEAAPLDQNSGTENIPESSTVKDGCRYQSNQSMEKRRSMRNIVPPQRFNSYVTWHAPVFNVFNKDGDTDDTQSECEPAGKLAFQITQREPSNTEPKDQTHSFVPTMVTKDESSDKHRKKIDTNGSDGGTHRRLQSTTIKLQESEFSQSSLNNGTKIQPAYPASCPAPQGEYISPIKLMFVSQVKDKEGVKYSLKSARSGFSTEEVSFDPCEESSWSGIPQKHKNLRKDGAVSLVKPVLTSLKCVSSSTLLSSSPPKSASLSTKPAKSTSPKSATSHSKSASPLASSSRKSACSPAKCTSPSPKSAFSSKKSISSPAKSASSPRSVSLSLKSSSRRSSISTPTKCSPEPESHRSPGDLPCETTPPKRRPGRPKKLGPQPEQKVKRPIGRPPKQKTEGAVGESKSLNGNGITEQNDDSIVKNLKITVLYGRSRKNKRVVSEGCNLISTNLGGDCHAVEVRRNLATLLHSSGQIKPALEELNFVGPAQEFVSQSGSNIKCQKKAKSAPMRKPGRPAKVKISGISVTVKTASPWQRKIMINKDNTPHSSETQLSKKALLPDFKSAGEPCTVSYQTTTRRNQTKEIMETKTNNRSELPSQPIAVRHSIRDRKPSVHFLHAVATSSSRSYSCSSALLRRSKKLLLNKVSSERKQEQLGSVGILGEKRQLCGQKKESVAQDLSQVAKVSLDSIFHPKETVRWWISSAEEETVNQELARRIRVISDTWVSDMANNQGKETSFSKKMDTKGNNSPTRKAKPSSAVQTLFECSPNKPRSCSMQQICSWFMQTTETQSLAIVKKASSRNPYEVMHFSRSAIKQSIGYSPQAERLRKHMKKFAKTVPKSPLQHRQAQMRLRKKNACKVRRHLFVSRFSVRRRKQRVMWWRCTLSGRFWATLIRARTRFLTRKQRESLQKKQKHKINNRGHKGYSNWPLATGFKSNRKALHRSAKAPFSNCVSNFPSTSGNQTQEHGDEQKEQNLCSKAWSPETLKECRVFLRKINSPSNKLTGEWDSCTVTLDDGLRSTCLFAGEKRELEGVVKAVKSKRSMNKKTAARVLSSPGPKSAHNQSVVEVERQRRKHKHPGVVSPELPQQPPAKTLRQSRMRGLSGPRWCDFVFDN</sequence>
<keyword evidence="4" id="KW-0804">Transcription</keyword>
<feature type="region of interest" description="Disordered" evidence="7">
    <location>
        <begin position="2094"/>
        <end position="2113"/>
    </location>
</feature>
<dbReference type="GO" id="GO:0006357">
    <property type="term" value="P:regulation of transcription by RNA polymerase II"/>
    <property type="evidence" value="ECO:0007669"/>
    <property type="project" value="TreeGrafter"/>
</dbReference>
<feature type="region of interest" description="Disordered" evidence="7">
    <location>
        <begin position="776"/>
        <end position="841"/>
    </location>
</feature>
<dbReference type="EMBL" id="HAEC01014144">
    <property type="protein sequence ID" value="SBQ82361.1"/>
    <property type="molecule type" value="Transcribed_RNA"/>
</dbReference>
<dbReference type="GO" id="GO:0005634">
    <property type="term" value="C:nucleus"/>
    <property type="evidence" value="ECO:0007669"/>
    <property type="project" value="TreeGrafter"/>
</dbReference>
<dbReference type="Gene3D" id="3.40.1090.10">
    <property type="entry name" value="Cytosolic phospholipase A2 catalytic domain"/>
    <property type="match status" value="1"/>
</dbReference>
<feature type="compositionally biased region" description="Polar residues" evidence="7">
    <location>
        <begin position="1545"/>
        <end position="1554"/>
    </location>
</feature>
<feature type="region of interest" description="Disordered" evidence="7">
    <location>
        <begin position="1872"/>
        <end position="1895"/>
    </location>
</feature>
<feature type="compositionally biased region" description="Basic residues" evidence="7">
    <location>
        <begin position="1507"/>
        <end position="1516"/>
    </location>
</feature>
<evidence type="ECO:0000256" key="1">
    <source>
        <dbReference type="ARBA" id="ARBA00023015"/>
    </source>
</evidence>
<evidence type="ECO:0000256" key="4">
    <source>
        <dbReference type="ARBA" id="ARBA00023163"/>
    </source>
</evidence>
<keyword evidence="5" id="KW-0539">Nucleus</keyword>
<evidence type="ECO:0000259" key="8">
    <source>
        <dbReference type="PROSITE" id="PS51635"/>
    </source>
</evidence>
<feature type="compositionally biased region" description="Polar residues" evidence="7">
    <location>
        <begin position="2094"/>
        <end position="2104"/>
    </location>
</feature>
<feature type="compositionally biased region" description="Low complexity" evidence="7">
    <location>
        <begin position="537"/>
        <end position="552"/>
    </location>
</feature>
<evidence type="ECO:0000256" key="2">
    <source>
        <dbReference type="ARBA" id="ARBA00023098"/>
    </source>
</evidence>
<dbReference type="InterPro" id="IPR016035">
    <property type="entry name" value="Acyl_Trfase/lysoPLipase"/>
</dbReference>
<feature type="non-terminal residue" evidence="9">
    <location>
        <position position="1"/>
    </location>
</feature>
<evidence type="ECO:0000256" key="7">
    <source>
        <dbReference type="SAM" id="MobiDB-lite"/>
    </source>
</evidence>
<keyword evidence="6" id="KW-0378">Hydrolase</keyword>
<feature type="short sequence motif" description="GXGXXG" evidence="6">
    <location>
        <begin position="116"/>
        <end position="121"/>
    </location>
</feature>
<dbReference type="SUPFAM" id="SSF52151">
    <property type="entry name" value="FabD/lysophospholipase-like"/>
    <property type="match status" value="1"/>
</dbReference>
<feature type="region of interest" description="Disordered" evidence="7">
    <location>
        <begin position="420"/>
        <end position="439"/>
    </location>
</feature>
<dbReference type="InterPro" id="IPR028104">
    <property type="entry name" value="DUF4553"/>
</dbReference>
<feature type="region of interest" description="Disordered" evidence="7">
    <location>
        <begin position="2044"/>
        <end position="2063"/>
    </location>
</feature>
<dbReference type="PANTHER" id="PTHR21545:SF10">
    <property type="entry name" value="LIGAND-DEPENDENT NUCLEAR RECEPTOR COREPRESSOR-LIKE PROTEIN"/>
    <property type="match status" value="1"/>
</dbReference>
<proteinExistence type="predicted"/>
<gene>
    <name evidence="9" type="primary">PLA2G6</name>
</gene>
<feature type="compositionally biased region" description="Basic residues" evidence="7">
    <location>
        <begin position="2050"/>
        <end position="2062"/>
    </location>
</feature>
<feature type="compositionally biased region" description="Low complexity" evidence="7">
    <location>
        <begin position="1390"/>
        <end position="1482"/>
    </location>
</feature>
<feature type="short sequence motif" description="DGA/G" evidence="6">
    <location>
        <begin position="282"/>
        <end position="284"/>
    </location>
</feature>
<feature type="compositionally biased region" description="Polar residues" evidence="7">
    <location>
        <begin position="1011"/>
        <end position="1022"/>
    </location>
</feature>
<reference evidence="9" key="2">
    <citation type="submission" date="2016-06" db="EMBL/GenBank/DDBJ databases">
        <title>The genome of a short-lived fish provides insights into sex chromosome evolution and the genetic control of aging.</title>
        <authorList>
            <person name="Reichwald K."/>
            <person name="Felder M."/>
            <person name="Petzold A."/>
            <person name="Koch P."/>
            <person name="Groth M."/>
            <person name="Platzer M."/>
        </authorList>
    </citation>
    <scope>NUCLEOTIDE SEQUENCE</scope>
    <source>
        <tissue evidence="9">Brain</tissue>
    </source>
</reference>
<feature type="compositionally biased region" description="Polar residues" evidence="7">
    <location>
        <begin position="1150"/>
        <end position="1175"/>
    </location>
</feature>
<dbReference type="Pfam" id="PF15090">
    <property type="entry name" value="DUF4553"/>
    <property type="match status" value="1"/>
</dbReference>
<feature type="region of interest" description="Disordered" evidence="7">
    <location>
        <begin position="1140"/>
        <end position="1179"/>
    </location>
</feature>
<dbReference type="Pfam" id="PF01734">
    <property type="entry name" value="Patatin"/>
    <property type="match status" value="1"/>
</dbReference>
<accession>A0A1A8HDT0</accession>
<keyword evidence="1" id="KW-0805">Transcription regulation</keyword>
<feature type="compositionally biased region" description="Low complexity" evidence="7">
    <location>
        <begin position="420"/>
        <end position="435"/>
    </location>
</feature>
<dbReference type="GO" id="GO:0003677">
    <property type="term" value="F:DNA binding"/>
    <property type="evidence" value="ECO:0007669"/>
    <property type="project" value="UniProtKB-KW"/>
</dbReference>
<feature type="region of interest" description="Disordered" evidence="7">
    <location>
        <begin position="2185"/>
        <end position="2239"/>
    </location>
</feature>
<feature type="short sequence motif" description="GXSXG" evidence="6">
    <location>
        <begin position="148"/>
        <end position="152"/>
    </location>
</feature>
<feature type="region of interest" description="Disordered" evidence="7">
    <location>
        <begin position="529"/>
        <end position="573"/>
    </location>
</feature>
<dbReference type="GO" id="GO:0016787">
    <property type="term" value="F:hydrolase activity"/>
    <property type="evidence" value="ECO:0007669"/>
    <property type="project" value="UniProtKB-UniRule"/>
</dbReference>
<feature type="compositionally biased region" description="Basic and acidic residues" evidence="7">
    <location>
        <begin position="820"/>
        <end position="829"/>
    </location>
</feature>
<name>A0A1A8HDT0_9TELE</name>
<dbReference type="PANTHER" id="PTHR21545">
    <property type="entry name" value="TRANSCRIPTION FACTOR MLR1/2"/>
    <property type="match status" value="1"/>
</dbReference>
<keyword evidence="2 6" id="KW-0443">Lipid metabolism</keyword>
<evidence type="ECO:0000313" key="9">
    <source>
        <dbReference type="EMBL" id="SBQ82361.1"/>
    </source>
</evidence>
<protein>
    <submittedName>
        <fullName evidence="9">Phospholipase A2, group VI (Cytosolic, calcium-independent)</fullName>
    </submittedName>
</protein>
<dbReference type="InterPro" id="IPR002641">
    <property type="entry name" value="PNPLA_dom"/>
</dbReference>
<dbReference type="PROSITE" id="PS51635">
    <property type="entry name" value="PNPLA"/>
    <property type="match status" value="1"/>
</dbReference>
<evidence type="ECO:0000256" key="5">
    <source>
        <dbReference type="ARBA" id="ARBA00023242"/>
    </source>
</evidence>
<dbReference type="GO" id="GO:0016042">
    <property type="term" value="P:lipid catabolic process"/>
    <property type="evidence" value="ECO:0007669"/>
    <property type="project" value="UniProtKB-UniRule"/>
</dbReference>
<evidence type="ECO:0000256" key="6">
    <source>
        <dbReference type="PROSITE-ProRule" id="PRU01161"/>
    </source>
</evidence>
<feature type="region of interest" description="Disordered" evidence="7">
    <location>
        <begin position="997"/>
        <end position="1029"/>
    </location>
</feature>
<evidence type="ECO:0000256" key="3">
    <source>
        <dbReference type="ARBA" id="ARBA00023125"/>
    </source>
</evidence>
<organism evidence="9">
    <name type="scientific">Nothobranchius korthausae</name>
    <dbReference type="NCBI Taxonomy" id="1143690"/>
    <lineage>
        <taxon>Eukaryota</taxon>
        <taxon>Metazoa</taxon>
        <taxon>Chordata</taxon>
        <taxon>Craniata</taxon>
        <taxon>Vertebrata</taxon>
        <taxon>Euteleostomi</taxon>
        <taxon>Actinopterygii</taxon>
        <taxon>Neopterygii</taxon>
        <taxon>Teleostei</taxon>
        <taxon>Neoteleostei</taxon>
        <taxon>Acanthomorphata</taxon>
        <taxon>Ovalentaria</taxon>
        <taxon>Atherinomorphae</taxon>
        <taxon>Cyprinodontiformes</taxon>
        <taxon>Nothobranchiidae</taxon>
        <taxon>Nothobranchius</taxon>
    </lineage>
</organism>
<keyword evidence="6" id="KW-0442">Lipid degradation</keyword>
<feature type="active site" description="Nucleophile" evidence="6">
    <location>
        <position position="150"/>
    </location>
</feature>
<feature type="region of interest" description="Disordered" evidence="7">
    <location>
        <begin position="1229"/>
        <end position="1275"/>
    </location>
</feature>
<keyword evidence="3" id="KW-0238">DNA-binding</keyword>
<feature type="domain" description="PNPLA" evidence="8">
    <location>
        <begin position="112"/>
        <end position="295"/>
    </location>
</feature>
<reference evidence="9" key="1">
    <citation type="submission" date="2016-05" db="EMBL/GenBank/DDBJ databases">
        <authorList>
            <person name="Lavstsen T."/>
            <person name="Jespersen J.S."/>
        </authorList>
    </citation>
    <scope>NUCLEOTIDE SEQUENCE</scope>
    <source>
        <tissue evidence="9">Brain</tissue>
    </source>
</reference>
<feature type="region of interest" description="Disordered" evidence="7">
    <location>
        <begin position="1390"/>
        <end position="1555"/>
    </location>
</feature>
<feature type="active site" description="Proton acceptor" evidence="6">
    <location>
        <position position="282"/>
    </location>
</feature>